<dbReference type="GO" id="GO:0005524">
    <property type="term" value="F:ATP binding"/>
    <property type="evidence" value="ECO:0007669"/>
    <property type="project" value="UniProtKB-KW"/>
</dbReference>
<evidence type="ECO:0000313" key="2">
    <source>
        <dbReference type="EMBL" id="MBN3577359.1"/>
    </source>
</evidence>
<proteinExistence type="predicted"/>
<dbReference type="Pfam" id="PF13191">
    <property type="entry name" value="AAA_16"/>
    <property type="match status" value="1"/>
</dbReference>
<keyword evidence="3" id="KW-1185">Reference proteome</keyword>
<accession>A0ABS3A0I4</accession>
<sequence length="429" mass="48289">MSQEKLSDKCRERRLAVSIGSIKRAEAGKNILYRTVSSLACFFNVTVGELLDDVSPSLLEYTVQNYPEGFPCVGRTHELSQLRFVHHLAAERGQSACVYGMQGVGKTNLISHFLRSINVDKKCNLYISVTNESQLFEQLIRAVLHLPQELDSDVIRSNLKKVVKSPIVYFHMLRLMGLYLSRAETAALDGLSDYRRNEVDVLVLMVLIQRLKETGTSILVIDGLQSLGSRQAYVVQLLIEHTQNLPIFILLGVTCSLQFSTAPYQLPGTYLIPLTLLDHSNLVALADSISLSQPKKVASPSHKSIAISRSEGNPRILKALLTSQCSNETVPFELIEWVQRMMELLDTIETKLLYFLVAIGLTIELDEIDQYLMSCKVTGIRQLQKLVSVGFLYPLTDSYKFQHKIIWEALQIHVTKERQGEFNSLSQVS</sequence>
<protein>
    <submittedName>
        <fullName evidence="2">ATP-binding protein</fullName>
    </submittedName>
</protein>
<gene>
    <name evidence="2" type="ORF">JYA62_06695</name>
</gene>
<keyword evidence="2" id="KW-0547">Nucleotide-binding</keyword>
<dbReference type="InterPro" id="IPR041664">
    <property type="entry name" value="AAA_16"/>
</dbReference>
<dbReference type="EMBL" id="JAFHLB010000006">
    <property type="protein sequence ID" value="MBN3577359.1"/>
    <property type="molecule type" value="Genomic_DNA"/>
</dbReference>
<keyword evidence="2" id="KW-0067">ATP-binding</keyword>
<dbReference type="Proteomes" id="UP000779070">
    <property type="component" value="Unassembled WGS sequence"/>
</dbReference>
<name>A0ABS3A0I4_9VIBR</name>
<dbReference type="InterPro" id="IPR027417">
    <property type="entry name" value="P-loop_NTPase"/>
</dbReference>
<dbReference type="Gene3D" id="3.40.50.300">
    <property type="entry name" value="P-loop containing nucleotide triphosphate hydrolases"/>
    <property type="match status" value="1"/>
</dbReference>
<dbReference type="RefSeq" id="WP_206369423.1">
    <property type="nucleotide sequence ID" value="NZ_CAWPTM010000123.1"/>
</dbReference>
<organism evidence="2 3">
    <name type="scientific">Vibrio neptunius</name>
    <dbReference type="NCBI Taxonomy" id="170651"/>
    <lineage>
        <taxon>Bacteria</taxon>
        <taxon>Pseudomonadati</taxon>
        <taxon>Pseudomonadota</taxon>
        <taxon>Gammaproteobacteria</taxon>
        <taxon>Vibrionales</taxon>
        <taxon>Vibrionaceae</taxon>
        <taxon>Vibrio</taxon>
    </lineage>
</organism>
<feature type="domain" description="Orc1-like AAA ATPase" evidence="1">
    <location>
        <begin position="72"/>
        <end position="249"/>
    </location>
</feature>
<dbReference type="SUPFAM" id="SSF52540">
    <property type="entry name" value="P-loop containing nucleoside triphosphate hydrolases"/>
    <property type="match status" value="1"/>
</dbReference>
<evidence type="ECO:0000259" key="1">
    <source>
        <dbReference type="Pfam" id="PF13191"/>
    </source>
</evidence>
<evidence type="ECO:0000313" key="3">
    <source>
        <dbReference type="Proteomes" id="UP000779070"/>
    </source>
</evidence>
<comment type="caution">
    <text evidence="2">The sequence shown here is derived from an EMBL/GenBank/DDBJ whole genome shotgun (WGS) entry which is preliminary data.</text>
</comment>
<reference evidence="2 3" key="1">
    <citation type="submission" date="2021-02" db="EMBL/GenBank/DDBJ databases">
        <title>Draft Genome Sequences of 5 Vibrio neptunius Strains Isolated From of Bivalve Hatcheries.</title>
        <authorList>
            <person name="Galvis F."/>
            <person name="Barja J.L."/>
            <person name="Lemos M.L."/>
            <person name="Balado M."/>
        </authorList>
    </citation>
    <scope>NUCLEOTIDE SEQUENCE [LARGE SCALE GENOMIC DNA]</scope>
    <source>
        <strain evidence="2 3">PP-145.98</strain>
    </source>
</reference>